<dbReference type="CDD" id="cd00082">
    <property type="entry name" value="HisKA"/>
    <property type="match status" value="1"/>
</dbReference>
<dbReference type="InterPro" id="IPR011006">
    <property type="entry name" value="CheY-like_superfamily"/>
</dbReference>
<dbReference type="PROSITE" id="PS50109">
    <property type="entry name" value="HIS_KIN"/>
    <property type="match status" value="1"/>
</dbReference>
<keyword evidence="8" id="KW-0902">Two-component regulatory system</keyword>
<dbReference type="PROSITE" id="PS50046">
    <property type="entry name" value="PHYTOCHROME_2"/>
    <property type="match status" value="1"/>
</dbReference>
<dbReference type="Gene3D" id="3.30.450.40">
    <property type="match status" value="2"/>
</dbReference>
<dbReference type="Gene3D" id="3.30.565.10">
    <property type="entry name" value="Histidine kinase-like ATPase, C-terminal domain"/>
    <property type="match status" value="1"/>
</dbReference>
<dbReference type="Pfam" id="PF12729">
    <property type="entry name" value="4HB_MCP_1"/>
    <property type="match status" value="1"/>
</dbReference>
<feature type="domain" description="Phytochrome chromophore attachment site" evidence="12">
    <location>
        <begin position="314"/>
        <end position="363"/>
    </location>
</feature>
<keyword evidence="7" id="KW-0418">Kinase</keyword>
<evidence type="ECO:0000256" key="11">
    <source>
        <dbReference type="SAM" id="Phobius"/>
    </source>
</evidence>
<feature type="coiled-coil region" evidence="10">
    <location>
        <begin position="168"/>
        <end position="195"/>
    </location>
</feature>
<evidence type="ECO:0000259" key="14">
    <source>
        <dbReference type="PROSITE" id="PS50110"/>
    </source>
</evidence>
<dbReference type="RefSeq" id="WP_190578579.1">
    <property type="nucleotide sequence ID" value="NZ_CAWPQU010000011.1"/>
</dbReference>
<evidence type="ECO:0000256" key="6">
    <source>
        <dbReference type="ARBA" id="ARBA00022679"/>
    </source>
</evidence>
<evidence type="ECO:0000256" key="1">
    <source>
        <dbReference type="ARBA" id="ARBA00000085"/>
    </source>
</evidence>
<dbReference type="CDD" id="cd17546">
    <property type="entry name" value="REC_hyHK_CKI1_RcsC-like"/>
    <property type="match status" value="1"/>
</dbReference>
<dbReference type="InterPro" id="IPR003594">
    <property type="entry name" value="HATPase_dom"/>
</dbReference>
<dbReference type="PRINTS" id="PR00344">
    <property type="entry name" value="BCTRLSENSOR"/>
</dbReference>
<evidence type="ECO:0000259" key="12">
    <source>
        <dbReference type="PROSITE" id="PS50046"/>
    </source>
</evidence>
<comment type="catalytic activity">
    <reaction evidence="1">
        <text>ATP + protein L-histidine = ADP + protein N-phospho-L-histidine.</text>
        <dbReference type="EC" id="2.7.13.3"/>
    </reaction>
</comment>
<dbReference type="SMART" id="SM00448">
    <property type="entry name" value="REC"/>
    <property type="match status" value="1"/>
</dbReference>
<name>A0ABR8CE12_9CYAN</name>
<proteinExistence type="inferred from homology"/>
<gene>
    <name evidence="16" type="ORF">H6G05_13000</name>
</gene>
<dbReference type="InterPro" id="IPR003661">
    <property type="entry name" value="HisK_dim/P_dom"/>
</dbReference>
<dbReference type="Gene3D" id="6.10.340.10">
    <property type="match status" value="1"/>
</dbReference>
<dbReference type="Pfam" id="PF01590">
    <property type="entry name" value="GAF"/>
    <property type="match status" value="1"/>
</dbReference>
<dbReference type="InterPro" id="IPR004358">
    <property type="entry name" value="Sig_transdc_His_kin-like_C"/>
</dbReference>
<dbReference type="InterPro" id="IPR036890">
    <property type="entry name" value="HATPase_C_sf"/>
</dbReference>
<evidence type="ECO:0000256" key="9">
    <source>
        <dbReference type="PROSITE-ProRule" id="PRU00169"/>
    </source>
</evidence>
<dbReference type="PROSITE" id="PS50885">
    <property type="entry name" value="HAMP"/>
    <property type="match status" value="1"/>
</dbReference>
<evidence type="ECO:0000259" key="15">
    <source>
        <dbReference type="PROSITE" id="PS50885"/>
    </source>
</evidence>
<feature type="domain" description="Response regulatory" evidence="14">
    <location>
        <begin position="727"/>
        <end position="843"/>
    </location>
</feature>
<keyword evidence="6" id="KW-0808">Transferase</keyword>
<feature type="modified residue" description="4-aspartylphosphate" evidence="9">
    <location>
        <position position="776"/>
    </location>
</feature>
<dbReference type="PANTHER" id="PTHR45339">
    <property type="entry name" value="HYBRID SIGNAL TRANSDUCTION HISTIDINE KINASE J"/>
    <property type="match status" value="1"/>
</dbReference>
<keyword evidence="11" id="KW-0472">Membrane</keyword>
<keyword evidence="17" id="KW-1185">Reference proteome</keyword>
<dbReference type="InterPro" id="IPR005467">
    <property type="entry name" value="His_kinase_dom"/>
</dbReference>
<dbReference type="Gene3D" id="1.10.287.130">
    <property type="match status" value="1"/>
</dbReference>
<dbReference type="SUPFAM" id="SSF55874">
    <property type="entry name" value="ATPase domain of HSP90 chaperone/DNA topoisomerase II/histidine kinase"/>
    <property type="match status" value="1"/>
</dbReference>
<evidence type="ECO:0000256" key="2">
    <source>
        <dbReference type="ARBA" id="ARBA00004370"/>
    </source>
</evidence>
<evidence type="ECO:0000256" key="4">
    <source>
        <dbReference type="ARBA" id="ARBA00012438"/>
    </source>
</evidence>
<dbReference type="SMART" id="SM00387">
    <property type="entry name" value="HATPase_c"/>
    <property type="match status" value="1"/>
</dbReference>
<sequence>MKIKQKLTLSYLAIAAITSLVGVINYKNIETINQDFQTVSEGTIPTNSALKDLKNSGSKIIAATSEYSTISARSKVLAPAPEINAALLEEEEEVKQGFLAYDLALNLYKSVPENLSADKKGALNQIKSAGASLKANSLKLIEVQKTSNDPQKFLEQKEEFEESEEEFIKAIDVALKAEELKLQRLKTEVQIAIIDSRNIFLIASIFTFIFAGGIGLALSASIIKRLQELVLSTKQISQGNIDVLLPSPKNDELGQLSQSFAVMQNELKSNFDRLEDTVEERTKLLMLEQANLKKKLTQERLVLSIVEQIRHSLEIMETLSSVTADMRSVFACDRVAIFQFNDQNFATFINESVGQGNDPIVNGTLQSFFVENKAFRSGLTHLAIKDHEDHEDIYSRLSMPIFEGDQLWGILVAFDYQQPSRIWTESEIAIATAVCLQLGISIKQNILLNELKRSKEKAEAANVAKSEFLSMMSHEIRTPMNAVIAVSDLLSFTELNEEQEDYIQMIIEGGRVLLNVINDILDFSRIEADHLELDVKTFELRRFIESIVNLLSLQASQKNLGLFSIIDPLLPNLFWGDSNRIEQILINLVGNAIKFTESGEIRIIVEMLDQNEGNYTIKFSVSDTGIGIEPENQNKLFSPFVQVDSSNTRRYGGSGLGLAICKRLVEKMDGNISVRSQFGKGSTFSFAIPLKEEKEEQPVTPQAKVIVTTQATSIVPPQAIDTEANLKVLVVEDNSLNRIAALKSLKKMGCSVTLAGDGLEAISHLKLQHFDLVFMDLHMPQLDGIGATRLIRQEASDDSPYIIAMTADMTQGVREECLDAGMNDYISKPVTFKELDLAVKRALKSMDSKSTLKSIDL</sequence>
<feature type="domain" description="HAMP" evidence="15">
    <location>
        <begin position="220"/>
        <end position="272"/>
    </location>
</feature>
<dbReference type="Pfam" id="PF02518">
    <property type="entry name" value="HATPase_c"/>
    <property type="match status" value="1"/>
</dbReference>
<dbReference type="InterPro" id="IPR029016">
    <property type="entry name" value="GAF-like_dom_sf"/>
</dbReference>
<dbReference type="CDD" id="cd06225">
    <property type="entry name" value="HAMP"/>
    <property type="match status" value="1"/>
</dbReference>
<evidence type="ECO:0000256" key="5">
    <source>
        <dbReference type="ARBA" id="ARBA00022553"/>
    </source>
</evidence>
<keyword evidence="11" id="KW-0812">Transmembrane</keyword>
<dbReference type="InterPro" id="IPR003018">
    <property type="entry name" value="GAF"/>
</dbReference>
<dbReference type="SUPFAM" id="SSF158472">
    <property type="entry name" value="HAMP domain-like"/>
    <property type="match status" value="1"/>
</dbReference>
<evidence type="ECO:0000256" key="3">
    <source>
        <dbReference type="ARBA" id="ARBA00006402"/>
    </source>
</evidence>
<keyword evidence="5 9" id="KW-0597">Phosphoprotein</keyword>
<dbReference type="PANTHER" id="PTHR45339:SF1">
    <property type="entry name" value="HYBRID SIGNAL TRANSDUCTION HISTIDINE KINASE J"/>
    <property type="match status" value="1"/>
</dbReference>
<dbReference type="Pfam" id="PF00672">
    <property type="entry name" value="HAMP"/>
    <property type="match status" value="1"/>
</dbReference>
<dbReference type="CDD" id="cd16922">
    <property type="entry name" value="HATPase_EvgS-ArcB-TorS-like"/>
    <property type="match status" value="1"/>
</dbReference>
<evidence type="ECO:0000256" key="10">
    <source>
        <dbReference type="SAM" id="Coils"/>
    </source>
</evidence>
<feature type="domain" description="Histidine kinase" evidence="13">
    <location>
        <begin position="471"/>
        <end position="692"/>
    </location>
</feature>
<dbReference type="EC" id="2.7.13.3" evidence="4"/>
<dbReference type="Pfam" id="PF00512">
    <property type="entry name" value="HisKA"/>
    <property type="match status" value="1"/>
</dbReference>
<organism evidence="16 17">
    <name type="scientific">Phormidium tenue FACHB-1050</name>
    <dbReference type="NCBI Taxonomy" id="2692857"/>
    <lineage>
        <taxon>Bacteria</taxon>
        <taxon>Bacillati</taxon>
        <taxon>Cyanobacteriota</taxon>
        <taxon>Cyanophyceae</taxon>
        <taxon>Oscillatoriophycideae</taxon>
        <taxon>Oscillatoriales</taxon>
        <taxon>Oscillatoriaceae</taxon>
        <taxon>Phormidium</taxon>
    </lineage>
</organism>
<evidence type="ECO:0000256" key="7">
    <source>
        <dbReference type="ARBA" id="ARBA00022777"/>
    </source>
</evidence>
<dbReference type="InterPro" id="IPR001789">
    <property type="entry name" value="Sig_transdc_resp-reg_receiver"/>
</dbReference>
<dbReference type="SUPFAM" id="SSF47384">
    <property type="entry name" value="Homodimeric domain of signal transducing histidine kinase"/>
    <property type="match status" value="1"/>
</dbReference>
<evidence type="ECO:0000313" key="16">
    <source>
        <dbReference type="EMBL" id="MBD2317759.1"/>
    </source>
</evidence>
<keyword evidence="11" id="KW-1133">Transmembrane helix</keyword>
<dbReference type="SMART" id="SM00388">
    <property type="entry name" value="HisKA"/>
    <property type="match status" value="1"/>
</dbReference>
<accession>A0ABR8CE12</accession>
<comment type="similarity">
    <text evidence="3">In the N-terminal section; belongs to the phytochrome family.</text>
</comment>
<dbReference type="Gene3D" id="3.40.50.2300">
    <property type="match status" value="1"/>
</dbReference>
<dbReference type="Proteomes" id="UP000618445">
    <property type="component" value="Unassembled WGS sequence"/>
</dbReference>
<dbReference type="SUPFAM" id="SSF52172">
    <property type="entry name" value="CheY-like"/>
    <property type="match status" value="1"/>
</dbReference>
<dbReference type="InterPro" id="IPR016132">
    <property type="entry name" value="Phyto_chromo_attachment"/>
</dbReference>
<evidence type="ECO:0000256" key="8">
    <source>
        <dbReference type="ARBA" id="ARBA00023012"/>
    </source>
</evidence>
<dbReference type="EMBL" id="JACJQY010000019">
    <property type="protein sequence ID" value="MBD2317759.1"/>
    <property type="molecule type" value="Genomic_DNA"/>
</dbReference>
<comment type="caution">
    <text evidence="16">The sequence shown here is derived from an EMBL/GenBank/DDBJ whole genome shotgun (WGS) entry which is preliminary data.</text>
</comment>
<dbReference type="PROSITE" id="PS50110">
    <property type="entry name" value="RESPONSE_REGULATORY"/>
    <property type="match status" value="1"/>
</dbReference>
<dbReference type="SMART" id="SM00304">
    <property type="entry name" value="HAMP"/>
    <property type="match status" value="1"/>
</dbReference>
<dbReference type="SUPFAM" id="SSF55781">
    <property type="entry name" value="GAF domain-like"/>
    <property type="match status" value="1"/>
</dbReference>
<dbReference type="InterPro" id="IPR003660">
    <property type="entry name" value="HAMP_dom"/>
</dbReference>
<comment type="subcellular location">
    <subcellularLocation>
        <location evidence="2">Membrane</location>
    </subcellularLocation>
</comment>
<reference evidence="16 17" key="1">
    <citation type="journal article" date="2020" name="ISME J.">
        <title>Comparative genomics reveals insights into cyanobacterial evolution and habitat adaptation.</title>
        <authorList>
            <person name="Chen M.Y."/>
            <person name="Teng W.K."/>
            <person name="Zhao L."/>
            <person name="Hu C.X."/>
            <person name="Zhou Y.K."/>
            <person name="Han B.P."/>
            <person name="Song L.R."/>
            <person name="Shu W.S."/>
        </authorList>
    </citation>
    <scope>NUCLEOTIDE SEQUENCE [LARGE SCALE GENOMIC DNA]</scope>
    <source>
        <strain evidence="16 17">FACHB-1050</strain>
    </source>
</reference>
<dbReference type="InterPro" id="IPR024478">
    <property type="entry name" value="HlyB_4HB_MCP"/>
</dbReference>
<protein>
    <recommendedName>
        <fullName evidence="4">histidine kinase</fullName>
        <ecNumber evidence="4">2.7.13.3</ecNumber>
    </recommendedName>
</protein>
<evidence type="ECO:0000259" key="13">
    <source>
        <dbReference type="PROSITE" id="PS50109"/>
    </source>
</evidence>
<dbReference type="SMART" id="SM00065">
    <property type="entry name" value="GAF"/>
    <property type="match status" value="1"/>
</dbReference>
<feature type="transmembrane region" description="Helical" evidence="11">
    <location>
        <begin position="199"/>
        <end position="223"/>
    </location>
</feature>
<dbReference type="InterPro" id="IPR036097">
    <property type="entry name" value="HisK_dim/P_sf"/>
</dbReference>
<dbReference type="Pfam" id="PF00072">
    <property type="entry name" value="Response_reg"/>
    <property type="match status" value="1"/>
</dbReference>
<evidence type="ECO:0000313" key="17">
    <source>
        <dbReference type="Proteomes" id="UP000618445"/>
    </source>
</evidence>
<keyword evidence="10" id="KW-0175">Coiled coil</keyword>